<reference evidence="1 2" key="1">
    <citation type="submission" date="2019-03" db="EMBL/GenBank/DDBJ databases">
        <title>Genomic Encyclopedia of Type Strains, Phase IV (KMG-IV): sequencing the most valuable type-strain genomes for metagenomic binning, comparative biology and taxonomic classification.</title>
        <authorList>
            <person name="Goeker M."/>
        </authorList>
    </citation>
    <scope>NUCLEOTIDE SEQUENCE [LARGE SCALE GENOMIC DNA]</scope>
    <source>
        <strain evidence="1 2">DSM 7445</strain>
    </source>
</reference>
<evidence type="ECO:0000313" key="2">
    <source>
        <dbReference type="Proteomes" id="UP000295382"/>
    </source>
</evidence>
<dbReference type="Proteomes" id="UP000295382">
    <property type="component" value="Unassembled WGS sequence"/>
</dbReference>
<protein>
    <submittedName>
        <fullName evidence="1">Uncharacterized protein</fullName>
    </submittedName>
</protein>
<proteinExistence type="predicted"/>
<dbReference type="AlphaFoldDB" id="A0A4R3HQG7"/>
<comment type="caution">
    <text evidence="1">The sequence shown here is derived from an EMBL/GenBank/DDBJ whole genome shotgun (WGS) entry which is preliminary data.</text>
</comment>
<evidence type="ECO:0000313" key="1">
    <source>
        <dbReference type="EMBL" id="TCS34697.1"/>
    </source>
</evidence>
<gene>
    <name evidence="1" type="ORF">EDC30_11227</name>
</gene>
<sequence>MPARRPVVMPPRDLEGAIAATSELCGHPLSPSAVALLAKDLEKLDRSSVLKALARCRMELHGSLNIGEILVRIDDGRPDADEAWAMLPATEANSVVWTDEMAQSWVKVQPLLQKGELVLARRLFEESYTHAVLIARCKREKVVWTPSLGSDPQEREMVLQDALEKERLPVSYVKELLPYRSLSTHSSHLLAQIRLKKIP</sequence>
<organism evidence="1 2">
    <name type="scientific">Paucimonas lemoignei</name>
    <name type="common">Pseudomonas lemoignei</name>
    <dbReference type="NCBI Taxonomy" id="29443"/>
    <lineage>
        <taxon>Bacteria</taxon>
        <taxon>Pseudomonadati</taxon>
        <taxon>Pseudomonadota</taxon>
        <taxon>Betaproteobacteria</taxon>
        <taxon>Burkholderiales</taxon>
        <taxon>Burkholderiaceae</taxon>
        <taxon>Paucimonas</taxon>
    </lineage>
</organism>
<dbReference type="EMBL" id="SLZQ01000012">
    <property type="protein sequence ID" value="TCS34697.1"/>
    <property type="molecule type" value="Genomic_DNA"/>
</dbReference>
<dbReference type="RefSeq" id="WP_165973852.1">
    <property type="nucleotide sequence ID" value="NZ_SLZQ01000012.1"/>
</dbReference>
<accession>A0A4R3HQG7</accession>
<name>A0A4R3HQG7_PAULE</name>
<keyword evidence="2" id="KW-1185">Reference proteome</keyword>